<reference evidence="2" key="1">
    <citation type="submission" date="2018-04" db="EMBL/GenBank/DDBJ databases">
        <authorList>
            <person name="Harrington T."/>
            <person name="Washburn E."/>
            <person name="Bricker J."/>
            <person name="McKinney A."/>
            <person name="Betsko A.J."/>
            <person name="Garlena R.A."/>
            <person name="Russell D.A."/>
            <person name="Pope W.A."/>
            <person name="Jacobs-Sera D."/>
            <person name="Hatfull G.F."/>
        </authorList>
    </citation>
    <scope>NUCLEOTIDE SEQUENCE [LARGE SCALE GENOMIC DNA]</scope>
</reference>
<dbReference type="CDD" id="cd20175">
    <property type="entry name" value="ThyX"/>
    <property type="match status" value="1"/>
</dbReference>
<dbReference type="GO" id="GO:0070402">
    <property type="term" value="F:NADPH binding"/>
    <property type="evidence" value="ECO:0007669"/>
    <property type="project" value="TreeGrafter"/>
</dbReference>
<dbReference type="KEGG" id="vg:54993588"/>
<dbReference type="GO" id="GO:0050660">
    <property type="term" value="F:flavin adenine dinucleotide binding"/>
    <property type="evidence" value="ECO:0007669"/>
    <property type="project" value="InterPro"/>
</dbReference>
<gene>
    <name evidence="1" type="primary">70</name>
    <name evidence="1" type="ORF">PBI_SUZY_70</name>
</gene>
<protein>
    <submittedName>
        <fullName evidence="1">ThyX-like thymidylate synthase</fullName>
    </submittedName>
</protein>
<dbReference type="Pfam" id="PF02511">
    <property type="entry name" value="Thy1"/>
    <property type="match status" value="1"/>
</dbReference>
<dbReference type="InterPro" id="IPR036098">
    <property type="entry name" value="Thymidylate_synthase_ThyX_sf"/>
</dbReference>
<dbReference type="PROSITE" id="PS51331">
    <property type="entry name" value="THYX"/>
    <property type="match status" value="1"/>
</dbReference>
<dbReference type="PANTHER" id="PTHR34934:SF1">
    <property type="entry name" value="FLAVIN-DEPENDENT THYMIDYLATE SYNTHASE"/>
    <property type="match status" value="1"/>
</dbReference>
<organism evidence="1 2">
    <name type="scientific">Gordonia phage Suzy</name>
    <dbReference type="NCBI Taxonomy" id="2201430"/>
    <lineage>
        <taxon>Viruses</taxon>
        <taxon>Duplodnaviria</taxon>
        <taxon>Heunggongvirae</taxon>
        <taxon>Uroviricota</taxon>
        <taxon>Caudoviricetes</taxon>
        <taxon>Terapinvirus</taxon>
        <taxon>Terapinvirus suzy</taxon>
    </lineage>
</organism>
<dbReference type="PANTHER" id="PTHR34934">
    <property type="entry name" value="FLAVIN-DEPENDENT THYMIDYLATE SYNTHASE"/>
    <property type="match status" value="1"/>
</dbReference>
<accession>A0A2Z4Q862</accession>
<dbReference type="Gene3D" id="3.30.1360.170">
    <property type="match status" value="1"/>
</dbReference>
<dbReference type="GO" id="GO:0006231">
    <property type="term" value="P:dTMP biosynthetic process"/>
    <property type="evidence" value="ECO:0007669"/>
    <property type="project" value="InterPro"/>
</dbReference>
<evidence type="ECO:0000313" key="2">
    <source>
        <dbReference type="Proteomes" id="UP000250774"/>
    </source>
</evidence>
<keyword evidence="2" id="KW-1185">Reference proteome</keyword>
<dbReference type="Proteomes" id="UP000250774">
    <property type="component" value="Segment"/>
</dbReference>
<dbReference type="RefSeq" id="YP_009803031.1">
    <property type="nucleotide sequence ID" value="NC_047990.1"/>
</dbReference>
<dbReference type="InterPro" id="IPR003669">
    <property type="entry name" value="Thymidylate_synthase_ThyX"/>
</dbReference>
<dbReference type="GO" id="GO:0050797">
    <property type="term" value="F:thymidylate synthase (FAD) activity"/>
    <property type="evidence" value="ECO:0007669"/>
    <property type="project" value="InterPro"/>
</dbReference>
<dbReference type="GeneID" id="54993588"/>
<dbReference type="EMBL" id="MH271313">
    <property type="protein sequence ID" value="AWY06174.1"/>
    <property type="molecule type" value="Genomic_DNA"/>
</dbReference>
<dbReference type="SUPFAM" id="SSF69796">
    <property type="entry name" value="Thymidylate synthase-complementing protein Thy1"/>
    <property type="match status" value="1"/>
</dbReference>
<sequence length="378" mass="43647">MSNESSKAVVKYSDEAMFTAEHAKDTGGGDHRPRVRLLDAPSDPLGKLAFLAKTYQGRFPDSYADISDEDRLYYVQDMEKNILGMPSEAVQFHFLLENVTRSFTHQLVRTRHASYAQESMRFAVKEDFPVQLPPSLVGTLSRDEWWDSIQDEGVNFEFWAEERLREYEERYASDRQKMRFVWDEKIASVSDGYAQLINMGMPAEDARGLAPHAIVTKINWVVDLRALMATAGQRLCTQAQWEHREMWASLIQSIRDYGRKTTHTRPVIDTDEPQDIFMGIAQASSSWQFDFLADRFKPVCYQTGRCQFRSDFDRYCNIRDRVELNAKHGRPSNEWDTTNVELGIPEIGPHEWLDPNAAIMPTGDWRSAEAQANIKDRR</sequence>
<name>A0A2Z4Q862_9CAUD</name>
<dbReference type="GO" id="GO:0004799">
    <property type="term" value="F:thymidylate synthase activity"/>
    <property type="evidence" value="ECO:0007669"/>
    <property type="project" value="TreeGrafter"/>
</dbReference>
<evidence type="ECO:0000313" key="1">
    <source>
        <dbReference type="EMBL" id="AWY06174.1"/>
    </source>
</evidence>
<proteinExistence type="predicted"/>